<accession>A0A6D2IHN8</accession>
<dbReference type="EMBL" id="CACVBM020001385">
    <property type="protein sequence ID" value="CAA7047943.1"/>
    <property type="molecule type" value="Genomic_DNA"/>
</dbReference>
<keyword evidence="4" id="KW-1185">Reference proteome</keyword>
<dbReference type="InterPro" id="IPR001810">
    <property type="entry name" value="F-box_dom"/>
</dbReference>
<dbReference type="SMART" id="SM00256">
    <property type="entry name" value="FBOX"/>
    <property type="match status" value="1"/>
</dbReference>
<proteinExistence type="predicted"/>
<evidence type="ECO:0000313" key="2">
    <source>
        <dbReference type="EMBL" id="CAA7024559.1"/>
    </source>
</evidence>
<dbReference type="PANTHER" id="PTHR31111:SF119">
    <property type="entry name" value="F-BOX DOMAIN-CONTAINING PROTEIN"/>
    <property type="match status" value="1"/>
</dbReference>
<protein>
    <recommendedName>
        <fullName evidence="1">F-box domain-containing protein</fullName>
    </recommendedName>
</protein>
<organism evidence="2 4">
    <name type="scientific">Microthlaspi erraticum</name>
    <dbReference type="NCBI Taxonomy" id="1685480"/>
    <lineage>
        <taxon>Eukaryota</taxon>
        <taxon>Viridiplantae</taxon>
        <taxon>Streptophyta</taxon>
        <taxon>Embryophyta</taxon>
        <taxon>Tracheophyta</taxon>
        <taxon>Spermatophyta</taxon>
        <taxon>Magnoliopsida</taxon>
        <taxon>eudicotyledons</taxon>
        <taxon>Gunneridae</taxon>
        <taxon>Pentapetalae</taxon>
        <taxon>rosids</taxon>
        <taxon>malvids</taxon>
        <taxon>Brassicales</taxon>
        <taxon>Brassicaceae</taxon>
        <taxon>Coluteocarpeae</taxon>
        <taxon>Microthlaspi</taxon>
    </lineage>
</organism>
<dbReference type="InterPro" id="IPR036047">
    <property type="entry name" value="F-box-like_dom_sf"/>
</dbReference>
<dbReference type="Pfam" id="PF00646">
    <property type="entry name" value="F-box"/>
    <property type="match status" value="1"/>
</dbReference>
<dbReference type="PANTHER" id="PTHR31111">
    <property type="entry name" value="BNAA05G37150D PROTEIN-RELATED"/>
    <property type="match status" value="1"/>
</dbReference>
<feature type="domain" description="F-box" evidence="1">
    <location>
        <begin position="11"/>
        <end position="50"/>
    </location>
</feature>
<dbReference type="NCBIfam" id="TIGR01640">
    <property type="entry name" value="F_box_assoc_1"/>
    <property type="match status" value="1"/>
</dbReference>
<evidence type="ECO:0000313" key="3">
    <source>
        <dbReference type="EMBL" id="CAA7047943.1"/>
    </source>
</evidence>
<evidence type="ECO:0000259" key="1">
    <source>
        <dbReference type="SMART" id="SM00256"/>
    </source>
</evidence>
<dbReference type="AlphaFoldDB" id="A0A6D2IHN8"/>
<evidence type="ECO:0000313" key="4">
    <source>
        <dbReference type="Proteomes" id="UP000467841"/>
    </source>
</evidence>
<dbReference type="Gene3D" id="1.20.1280.50">
    <property type="match status" value="1"/>
</dbReference>
<dbReference type="SUPFAM" id="SSF81383">
    <property type="entry name" value="F-box domain"/>
    <property type="match status" value="1"/>
</dbReference>
<dbReference type="EMBL" id="CACVBM020000888">
    <property type="protein sequence ID" value="CAA7024559.1"/>
    <property type="molecule type" value="Genomic_DNA"/>
</dbReference>
<dbReference type="OrthoDB" id="1040490at2759"/>
<name>A0A6D2IHN8_9BRAS</name>
<dbReference type="CDD" id="cd22157">
    <property type="entry name" value="F-box_AtFBW1-like"/>
    <property type="match status" value="1"/>
</dbReference>
<dbReference type="Pfam" id="PF08268">
    <property type="entry name" value="FBA_3"/>
    <property type="match status" value="1"/>
</dbReference>
<dbReference type="InterPro" id="IPR013187">
    <property type="entry name" value="F-box-assoc_dom_typ3"/>
</dbReference>
<reference evidence="2 4" key="1">
    <citation type="submission" date="2020-01" db="EMBL/GenBank/DDBJ databases">
        <authorList>
            <person name="Mishra B."/>
        </authorList>
    </citation>
    <scope>NUCLEOTIDE SEQUENCE [LARGE SCALE GENOMIC DNA]</scope>
</reference>
<dbReference type="Proteomes" id="UP000467841">
    <property type="component" value="Unassembled WGS sequence"/>
</dbReference>
<gene>
    <name evidence="2" type="ORF">MERR_LOCUS11794</name>
    <name evidence="3" type="ORF">MERR_LOCUS35178</name>
</gene>
<sequence>MEKLLRSSLSFPVDLTREILSRLPEKSVARFRCVSKLWSSITTDPYFIDLFETRCPGPSLLIYVRKDDNNLCAYSIPQHSLKAYSSSSLPFIRRRYHFDLPGEYSNFTFTESVHGLICVQADQKPIVWIWNPTMTSFLPLPNPNNPSWKRVTLFLGYDPIKGKHKVVCIRCDKVPYECRVLTLGSPQESWRTVETDVKHRACCLTSEGRCINGVIYYKAGIYYNAGMCYSPNLALMSFGVRSEKFHMIERPPGALSLDCLLNYGGRLACTDYCLGRLWILEHAERKWSTKDFLVPSQYYEPSLETKFKAIGFTHAGEFVYLPEDMFPRSFCILFYDPVRNCCRRLKFKEIAEEESWLDRHELLVFPNYTESLKSLVRFS</sequence>
<dbReference type="InterPro" id="IPR017451">
    <property type="entry name" value="F-box-assoc_interact_dom"/>
</dbReference>